<dbReference type="AlphaFoldDB" id="A0A1I0C011"/>
<keyword evidence="3" id="KW-1185">Reference proteome</keyword>
<dbReference type="GO" id="GO:0016020">
    <property type="term" value="C:membrane"/>
    <property type="evidence" value="ECO:0007669"/>
    <property type="project" value="InterPro"/>
</dbReference>
<evidence type="ECO:0000313" key="2">
    <source>
        <dbReference type="EMBL" id="SET12800.1"/>
    </source>
</evidence>
<dbReference type="OrthoDB" id="188433at2"/>
<evidence type="ECO:0000256" key="1">
    <source>
        <dbReference type="SAM" id="SignalP"/>
    </source>
</evidence>
<dbReference type="Gene3D" id="2.40.230.10">
    <property type="entry name" value="Phospholipase A1"/>
    <property type="match status" value="1"/>
</dbReference>
<keyword evidence="1" id="KW-0732">Signal</keyword>
<evidence type="ECO:0000313" key="3">
    <source>
        <dbReference type="Proteomes" id="UP000199308"/>
    </source>
</evidence>
<dbReference type="EMBL" id="FOHK01000004">
    <property type="protein sequence ID" value="SET12800.1"/>
    <property type="molecule type" value="Genomic_DNA"/>
</dbReference>
<dbReference type="STRING" id="349064.SAMN05660429_01118"/>
<dbReference type="GO" id="GO:0004620">
    <property type="term" value="F:phospholipase activity"/>
    <property type="evidence" value="ECO:0007669"/>
    <property type="project" value="InterPro"/>
</dbReference>
<feature type="chain" id="PRO_5011715367" evidence="1">
    <location>
        <begin position="23"/>
        <end position="301"/>
    </location>
</feature>
<feature type="signal peptide" evidence="1">
    <location>
        <begin position="1"/>
        <end position="22"/>
    </location>
</feature>
<dbReference type="Proteomes" id="UP000199308">
    <property type="component" value="Unassembled WGS sequence"/>
</dbReference>
<reference evidence="2 3" key="1">
    <citation type="submission" date="2016-10" db="EMBL/GenBank/DDBJ databases">
        <authorList>
            <person name="de Groot N.N."/>
        </authorList>
    </citation>
    <scope>NUCLEOTIDE SEQUENCE [LARGE SCALE GENOMIC DNA]</scope>
    <source>
        <strain evidence="2 3">DSM 19706</strain>
    </source>
</reference>
<sequence>MRHLNIVVFSLTLTLLSVQSLAEEEREIKLQSFEPNTIGINYTRDEAFIDVLLSQMYPMFHSGIYSEDNSHGLYFAVSVRFGFYWGTRDSSPVIGKRFNPEMFYRFWLGKQDHYIDATFGHESNGQSINSEQAYLQAQQDLDEPEHAIDYISRGYDYVGTRYFYEHKNAFNINFDVSHMVNLRYFLEDGPLQGEIEQYYPFEDQHNQLEIRQVNGIFYQARLSSFASETFRDLKININYITGYKNPFKYNTVELELTKGIFDDIPITLFFRTGYNSDLAHFYVQDNSYGIKLELKTFLDEI</sequence>
<dbReference type="InterPro" id="IPR036541">
    <property type="entry name" value="PLipase_A1_sf"/>
</dbReference>
<name>A0A1I0C011_THASX</name>
<protein>
    <submittedName>
        <fullName evidence="2">Uncharacterized protein</fullName>
    </submittedName>
</protein>
<gene>
    <name evidence="2" type="ORF">SAMN05660429_01118</name>
</gene>
<accession>A0A1I0C011</accession>
<organism evidence="2 3">
    <name type="scientific">Thalassotalea agarivorans</name>
    <name type="common">Thalassomonas agarivorans</name>
    <dbReference type="NCBI Taxonomy" id="349064"/>
    <lineage>
        <taxon>Bacteria</taxon>
        <taxon>Pseudomonadati</taxon>
        <taxon>Pseudomonadota</taxon>
        <taxon>Gammaproteobacteria</taxon>
        <taxon>Alteromonadales</taxon>
        <taxon>Colwelliaceae</taxon>
        <taxon>Thalassotalea</taxon>
    </lineage>
</organism>
<proteinExistence type="predicted"/>
<dbReference type="RefSeq" id="WP_093328353.1">
    <property type="nucleotide sequence ID" value="NZ_AP027363.1"/>
</dbReference>
<dbReference type="GO" id="GO:0006629">
    <property type="term" value="P:lipid metabolic process"/>
    <property type="evidence" value="ECO:0007669"/>
    <property type="project" value="InterPro"/>
</dbReference>